<dbReference type="SMART" id="SM00318">
    <property type="entry name" value="SNc"/>
    <property type="match status" value="1"/>
</dbReference>
<evidence type="ECO:0000256" key="4">
    <source>
        <dbReference type="ARBA" id="ARBA00022722"/>
    </source>
</evidence>
<dbReference type="InParanoid" id="F4S121"/>
<dbReference type="GO" id="GO:0016787">
    <property type="term" value="F:hydrolase activity"/>
    <property type="evidence" value="ECO:0007669"/>
    <property type="project" value="UniProtKB-KW"/>
</dbReference>
<keyword evidence="5" id="KW-0255">Endonuclease</keyword>
<reference evidence="10" key="1">
    <citation type="journal article" date="2011" name="Proc. Natl. Acad. Sci. U.S.A.">
        <title>Obligate biotrophy features unraveled by the genomic analysis of rust fungi.</title>
        <authorList>
            <person name="Duplessis S."/>
            <person name="Cuomo C.A."/>
            <person name="Lin Y.-C."/>
            <person name="Aerts A."/>
            <person name="Tisserant E."/>
            <person name="Veneault-Fourrey C."/>
            <person name="Joly D.L."/>
            <person name="Hacquard S."/>
            <person name="Amselem J."/>
            <person name="Cantarel B.L."/>
            <person name="Chiu R."/>
            <person name="Coutinho P.M."/>
            <person name="Feau N."/>
            <person name="Field M."/>
            <person name="Frey P."/>
            <person name="Gelhaye E."/>
            <person name="Goldberg J."/>
            <person name="Grabherr M.G."/>
            <person name="Kodira C.D."/>
            <person name="Kohler A."/>
            <person name="Kuees U."/>
            <person name="Lindquist E.A."/>
            <person name="Lucas S.M."/>
            <person name="Mago R."/>
            <person name="Mauceli E."/>
            <person name="Morin E."/>
            <person name="Murat C."/>
            <person name="Pangilinan J.L."/>
            <person name="Park R."/>
            <person name="Pearson M."/>
            <person name="Quesneville H."/>
            <person name="Rouhier N."/>
            <person name="Sakthikumar S."/>
            <person name="Salamov A.A."/>
            <person name="Schmutz J."/>
            <person name="Selles B."/>
            <person name="Shapiro H."/>
            <person name="Tanguay P."/>
            <person name="Tuskan G.A."/>
            <person name="Henrissat B."/>
            <person name="Van de Peer Y."/>
            <person name="Rouze P."/>
            <person name="Ellis J.G."/>
            <person name="Dodds P.N."/>
            <person name="Schein J.E."/>
            <person name="Zhong S."/>
            <person name="Hamelin R.C."/>
            <person name="Grigoriev I.V."/>
            <person name="Szabo L.J."/>
            <person name="Martin F."/>
        </authorList>
    </citation>
    <scope>NUCLEOTIDE SEQUENCE [LARGE SCALE GENOMIC DNA]</scope>
    <source>
        <strain evidence="10">98AG31 / pathotype 3-4-7</strain>
    </source>
</reference>
<dbReference type="FunCoup" id="F4S121">
    <property type="interactions" value="4"/>
</dbReference>
<dbReference type="GO" id="GO:0005739">
    <property type="term" value="C:mitochondrion"/>
    <property type="evidence" value="ECO:0007669"/>
    <property type="project" value="UniProtKB-SubCell"/>
</dbReference>
<dbReference type="GeneID" id="18936078"/>
<dbReference type="STRING" id="747676.F4S121"/>
<evidence type="ECO:0000313" key="9">
    <source>
        <dbReference type="EMBL" id="EGG01715.1"/>
    </source>
</evidence>
<proteinExistence type="inferred from homology"/>
<evidence type="ECO:0000259" key="8">
    <source>
        <dbReference type="PROSITE" id="PS50830"/>
    </source>
</evidence>
<dbReference type="InterPro" id="IPR016071">
    <property type="entry name" value="Staphylococal_nuclease_OB-fold"/>
</dbReference>
<dbReference type="GO" id="GO:0016020">
    <property type="term" value="C:membrane"/>
    <property type="evidence" value="ECO:0007669"/>
    <property type="project" value="UniProtKB-SubCell"/>
</dbReference>
<keyword evidence="10" id="KW-1185">Reference proteome</keyword>
<dbReference type="OrthoDB" id="430293at2759"/>
<evidence type="ECO:0000256" key="6">
    <source>
        <dbReference type="ARBA" id="ARBA00022801"/>
    </source>
</evidence>
<dbReference type="GO" id="GO:0004519">
    <property type="term" value="F:endonuclease activity"/>
    <property type="evidence" value="ECO:0007669"/>
    <property type="project" value="UniProtKB-KW"/>
</dbReference>
<dbReference type="eggNOG" id="ENOG502S1U4">
    <property type="taxonomic scope" value="Eukaryota"/>
</dbReference>
<dbReference type="HOGENOM" id="CLU_046484_0_1_1"/>
<dbReference type="VEuPathDB" id="FungiDB:MELLADRAFT_91968"/>
<dbReference type="CDD" id="cd00175">
    <property type="entry name" value="SNc"/>
    <property type="match status" value="1"/>
</dbReference>
<dbReference type="PANTHER" id="PTHR12302:SF3">
    <property type="entry name" value="SERINE_THREONINE-PROTEIN KINASE 31"/>
    <property type="match status" value="1"/>
</dbReference>
<comment type="subcellular location">
    <subcellularLocation>
        <location evidence="1">Membrane</location>
        <topology evidence="1">Single-pass membrane protein</topology>
    </subcellularLocation>
    <subcellularLocation>
        <location evidence="2">Mitochondrion</location>
    </subcellularLocation>
</comment>
<evidence type="ECO:0000256" key="1">
    <source>
        <dbReference type="ARBA" id="ARBA00004167"/>
    </source>
</evidence>
<dbReference type="SUPFAM" id="SSF50199">
    <property type="entry name" value="Staphylococcal nuclease"/>
    <property type="match status" value="1"/>
</dbReference>
<evidence type="ECO:0000256" key="7">
    <source>
        <dbReference type="ARBA" id="ARBA00022837"/>
    </source>
</evidence>
<sequence>MAVEVEEADVKVQRPGSRFTNKPQSMPFWLIPYEYAPSSSRVSNDSQHLISISTEQKGLGAKATEGYDGQSWSQWIRQKLQLGNSNKSRQADRSESLSLSQKLSDSSGIFNQHRTTFAFISGSIFTGLFIWTTKYGYKTFFRRISNSDYVTPRLLGRSTGSRGKGLTIKGFVTSVGDADNFRLYHTPGFGWSTFRSIPKQKPALKDQTIHIRLAGVDAPELSHFGHPEQPFSQEALLQLKKLVDQKTVKVQMLSKDRYNRIVGMVYVRRWWCSPLRRKNVSLAMVEAGLATVYRSSGAEHGSILNQLTAAEAKARKNKLGMWSQSAKDFESPKDYKLRFSKDSGSS</sequence>
<dbReference type="Proteomes" id="UP000001072">
    <property type="component" value="Unassembled WGS sequence"/>
</dbReference>
<protein>
    <recommendedName>
        <fullName evidence="8">TNase-like domain-containing protein</fullName>
    </recommendedName>
</protein>
<dbReference type="EMBL" id="GL883136">
    <property type="protein sequence ID" value="EGG01715.1"/>
    <property type="molecule type" value="Genomic_DNA"/>
</dbReference>
<evidence type="ECO:0000313" key="10">
    <source>
        <dbReference type="Proteomes" id="UP000001072"/>
    </source>
</evidence>
<name>F4S121_MELLP</name>
<evidence type="ECO:0000256" key="3">
    <source>
        <dbReference type="ARBA" id="ARBA00005435"/>
    </source>
</evidence>
<feature type="domain" description="TNase-like" evidence="8">
    <location>
        <begin position="166"/>
        <end position="324"/>
    </location>
</feature>
<keyword evidence="7" id="KW-0106">Calcium</keyword>
<evidence type="ECO:0000256" key="2">
    <source>
        <dbReference type="ARBA" id="ARBA00004173"/>
    </source>
</evidence>
<accession>F4S121</accession>
<gene>
    <name evidence="9" type="ORF">MELLADRAFT_91968</name>
</gene>
<dbReference type="PROSITE" id="PS50830">
    <property type="entry name" value="TNASE_3"/>
    <property type="match status" value="1"/>
</dbReference>
<dbReference type="Pfam" id="PF00565">
    <property type="entry name" value="SNase"/>
    <property type="match status" value="1"/>
</dbReference>
<dbReference type="Gene3D" id="2.40.50.90">
    <property type="match status" value="1"/>
</dbReference>
<comment type="similarity">
    <text evidence="3">Belongs to the LCL3 family.</text>
</comment>
<dbReference type="InterPro" id="IPR035437">
    <property type="entry name" value="SNase_OB-fold_sf"/>
</dbReference>
<dbReference type="PANTHER" id="PTHR12302">
    <property type="entry name" value="EBNA2 BINDING PROTEIN P100"/>
    <property type="match status" value="1"/>
</dbReference>
<dbReference type="RefSeq" id="XP_007415060.1">
    <property type="nucleotide sequence ID" value="XM_007414998.1"/>
</dbReference>
<dbReference type="AlphaFoldDB" id="F4S121"/>
<dbReference type="KEGG" id="mlr:MELLADRAFT_91968"/>
<keyword evidence="4" id="KW-0540">Nuclease</keyword>
<organism evidence="10">
    <name type="scientific">Melampsora larici-populina (strain 98AG31 / pathotype 3-4-7)</name>
    <name type="common">Poplar leaf rust fungus</name>
    <dbReference type="NCBI Taxonomy" id="747676"/>
    <lineage>
        <taxon>Eukaryota</taxon>
        <taxon>Fungi</taxon>
        <taxon>Dikarya</taxon>
        <taxon>Basidiomycota</taxon>
        <taxon>Pucciniomycotina</taxon>
        <taxon>Pucciniomycetes</taxon>
        <taxon>Pucciniales</taxon>
        <taxon>Melampsoraceae</taxon>
        <taxon>Melampsora</taxon>
    </lineage>
</organism>
<evidence type="ECO:0000256" key="5">
    <source>
        <dbReference type="ARBA" id="ARBA00022759"/>
    </source>
</evidence>
<keyword evidence="6" id="KW-0378">Hydrolase</keyword>